<name>A0A0V9UGW7_9NOCA</name>
<reference evidence="3" key="1">
    <citation type="submission" date="2015-01" db="EMBL/GenBank/DDBJ databases">
        <title>Draft genome sequence of Rhodococcus pyridinivorans strain KG-16, a hydrocarbon-degrading bacterium.</title>
        <authorList>
            <person name="Aggarwal R.K."/>
            <person name="Dawar C."/>
        </authorList>
    </citation>
    <scope>NUCLEOTIDE SEQUENCE [LARGE SCALE GENOMIC DNA]</scope>
    <source>
        <strain evidence="3">KG-16</strain>
    </source>
</reference>
<evidence type="ECO:0000313" key="2">
    <source>
        <dbReference type="EMBL" id="KSZ57196.1"/>
    </source>
</evidence>
<feature type="chain" id="PRO_5006898400" evidence="1">
    <location>
        <begin position="34"/>
        <end position="343"/>
    </location>
</feature>
<evidence type="ECO:0000256" key="1">
    <source>
        <dbReference type="SAM" id="SignalP"/>
    </source>
</evidence>
<comment type="caution">
    <text evidence="2">The sequence shown here is derived from an EMBL/GenBank/DDBJ whole genome shotgun (WGS) entry which is preliminary data.</text>
</comment>
<dbReference type="InterPro" id="IPR029058">
    <property type="entry name" value="AB_hydrolase_fold"/>
</dbReference>
<dbReference type="AlphaFoldDB" id="A0A0V9UGW7"/>
<feature type="signal peptide" evidence="1">
    <location>
        <begin position="1"/>
        <end position="33"/>
    </location>
</feature>
<proteinExistence type="predicted"/>
<dbReference type="PATRIC" id="fig|1441730.3.peg.3958"/>
<dbReference type="PANTHER" id="PTHR32015">
    <property type="entry name" value="FASTING INDUCED LIPASE"/>
    <property type="match status" value="1"/>
</dbReference>
<protein>
    <submittedName>
        <fullName evidence="2">Lipase</fullName>
    </submittedName>
</protein>
<accession>A0A0V9UGW7</accession>
<organism evidence="2 3">
    <name type="scientific">Rhodococcus pyridinivorans KG-16</name>
    <dbReference type="NCBI Taxonomy" id="1441730"/>
    <lineage>
        <taxon>Bacteria</taxon>
        <taxon>Bacillati</taxon>
        <taxon>Actinomycetota</taxon>
        <taxon>Actinomycetes</taxon>
        <taxon>Mycobacteriales</taxon>
        <taxon>Nocardiaceae</taxon>
        <taxon>Rhodococcus</taxon>
    </lineage>
</organism>
<dbReference type="InterPro" id="IPR002918">
    <property type="entry name" value="Lipase_EstA/Esterase_EstB"/>
</dbReference>
<reference evidence="2 3" key="2">
    <citation type="journal article" date="2016" name="Genome Announc.">
        <title>Draft Genome Sequence of a Versatile Hydrocarbon-Degrading Bacterium, Rhodococcus pyridinivorans Strain KG-16, Collected from Oil Fields in India.</title>
        <authorList>
            <person name="Aggarwal R.K."/>
            <person name="Dawar C."/>
            <person name="Phanindranath R."/>
            <person name="Mutnuri L."/>
            <person name="Dayal A.M."/>
        </authorList>
    </citation>
    <scope>NUCLEOTIDE SEQUENCE [LARGE SCALE GENOMIC DNA]</scope>
    <source>
        <strain evidence="2 3">KG-16</strain>
    </source>
</reference>
<evidence type="ECO:0000313" key="3">
    <source>
        <dbReference type="Proteomes" id="UP000053060"/>
    </source>
</evidence>
<keyword evidence="1" id="KW-0732">Signal</keyword>
<dbReference type="Pfam" id="PF01674">
    <property type="entry name" value="Lipase_2"/>
    <property type="match status" value="1"/>
</dbReference>
<dbReference type="SUPFAM" id="SSF53474">
    <property type="entry name" value="alpha/beta-Hydrolases"/>
    <property type="match status" value="1"/>
</dbReference>
<dbReference type="Gene3D" id="3.40.50.1820">
    <property type="entry name" value="alpha/beta hydrolase"/>
    <property type="match status" value="1"/>
</dbReference>
<dbReference type="RefSeq" id="WP_060653226.1">
    <property type="nucleotide sequence ID" value="NZ_AZXY01000010.1"/>
</dbReference>
<gene>
    <name evidence="2" type="ORF">Z045_18950</name>
</gene>
<dbReference type="GO" id="GO:0016042">
    <property type="term" value="P:lipid catabolic process"/>
    <property type="evidence" value="ECO:0007669"/>
    <property type="project" value="InterPro"/>
</dbReference>
<dbReference type="GO" id="GO:0016298">
    <property type="term" value="F:lipase activity"/>
    <property type="evidence" value="ECO:0007669"/>
    <property type="project" value="TreeGrafter"/>
</dbReference>
<sequence length="343" mass="35017">MGAGRNVGGVVGACVIAMLTVGAAALTAGAAAAQPLPSDDGPILGLGEGSYSSVPVPAGPVATGHAEAAEYAENNPDVAPAGSNDFACVPSEEHPRPVVLAHGTDSNAYSDFAALSPLLAASGWCVFALNYGFADGAEDYGTGDIRVSAAQFGEFVTEVLDATGAEEVDVVGYSQGATVARYYINELGGAEVVDRWVGIASPSYGGTFYGIGAAFAALPGATDIVEGEFSVALVQQLQGSELLTELNTPTDTVPGVRYTTIGSEVDEVIQPAGNVALHGEGAVNHVIQELCPQDLTGHFNMVYDPFSLQLARHALDPDRYAIGECTTVALGTGIPELILQSNI</sequence>
<dbReference type="Proteomes" id="UP000053060">
    <property type="component" value="Unassembled WGS sequence"/>
</dbReference>
<dbReference type="PANTHER" id="PTHR32015:SF1">
    <property type="entry name" value="LIPASE"/>
    <property type="match status" value="1"/>
</dbReference>
<dbReference type="EMBL" id="AZXY01000010">
    <property type="protein sequence ID" value="KSZ57196.1"/>
    <property type="molecule type" value="Genomic_DNA"/>
</dbReference>